<sequence>MTKMLNISMTSSPHQVWCQQLSALMTNKFPLDWCEVCEAGPKSVYHPGEPEEGHSAPPRPALSSQSSSRPVGGGGGGGGGGGSGGGGDGGVLAGSRTLTCHLGEQIHSGEREQRQ</sequence>
<evidence type="ECO:0000313" key="3">
    <source>
        <dbReference type="Proteomes" id="UP001292094"/>
    </source>
</evidence>
<gene>
    <name evidence="2" type="ORF">Pmani_007906</name>
</gene>
<keyword evidence="3" id="KW-1185">Reference proteome</keyword>
<reference evidence="2" key="1">
    <citation type="submission" date="2023-11" db="EMBL/GenBank/DDBJ databases">
        <title>Genome assemblies of two species of porcelain crab, Petrolisthes cinctipes and Petrolisthes manimaculis (Anomura: Porcellanidae).</title>
        <authorList>
            <person name="Angst P."/>
        </authorList>
    </citation>
    <scope>NUCLEOTIDE SEQUENCE</scope>
    <source>
        <strain evidence="2">PB745_02</strain>
        <tissue evidence="2">Gill</tissue>
    </source>
</reference>
<protein>
    <submittedName>
        <fullName evidence="2">Uncharacterized protein</fullName>
    </submittedName>
</protein>
<dbReference type="Proteomes" id="UP001292094">
    <property type="component" value="Unassembled WGS sequence"/>
</dbReference>
<evidence type="ECO:0000313" key="2">
    <source>
        <dbReference type="EMBL" id="KAK4321268.1"/>
    </source>
</evidence>
<proteinExistence type="predicted"/>
<evidence type="ECO:0000256" key="1">
    <source>
        <dbReference type="SAM" id="MobiDB-lite"/>
    </source>
</evidence>
<organism evidence="2 3">
    <name type="scientific">Petrolisthes manimaculis</name>
    <dbReference type="NCBI Taxonomy" id="1843537"/>
    <lineage>
        <taxon>Eukaryota</taxon>
        <taxon>Metazoa</taxon>
        <taxon>Ecdysozoa</taxon>
        <taxon>Arthropoda</taxon>
        <taxon>Crustacea</taxon>
        <taxon>Multicrustacea</taxon>
        <taxon>Malacostraca</taxon>
        <taxon>Eumalacostraca</taxon>
        <taxon>Eucarida</taxon>
        <taxon>Decapoda</taxon>
        <taxon>Pleocyemata</taxon>
        <taxon>Anomura</taxon>
        <taxon>Galatheoidea</taxon>
        <taxon>Porcellanidae</taxon>
        <taxon>Petrolisthes</taxon>
    </lineage>
</organism>
<comment type="caution">
    <text evidence="2">The sequence shown here is derived from an EMBL/GenBank/DDBJ whole genome shotgun (WGS) entry which is preliminary data.</text>
</comment>
<name>A0AAE1Q7X7_9EUCA</name>
<feature type="region of interest" description="Disordered" evidence="1">
    <location>
        <begin position="40"/>
        <end position="115"/>
    </location>
</feature>
<feature type="compositionally biased region" description="Gly residues" evidence="1">
    <location>
        <begin position="71"/>
        <end position="92"/>
    </location>
</feature>
<dbReference type="AlphaFoldDB" id="A0AAE1Q7X7"/>
<accession>A0AAE1Q7X7</accession>
<dbReference type="EMBL" id="JAWZYT010000603">
    <property type="protein sequence ID" value="KAK4321268.1"/>
    <property type="molecule type" value="Genomic_DNA"/>
</dbReference>